<comment type="caution">
    <text evidence="1">The sequence shown here is derived from an EMBL/GenBank/DDBJ whole genome shotgun (WGS) entry which is preliminary data.</text>
</comment>
<dbReference type="RefSeq" id="WP_169226319.1">
    <property type="nucleotide sequence ID" value="NZ_JABBGC010000002.1"/>
</dbReference>
<protein>
    <submittedName>
        <fullName evidence="1">Uncharacterized protein</fullName>
    </submittedName>
</protein>
<dbReference type="Proteomes" id="UP000583266">
    <property type="component" value="Unassembled WGS sequence"/>
</dbReference>
<dbReference type="EMBL" id="JABBGC010000002">
    <property type="protein sequence ID" value="NML39220.1"/>
    <property type="molecule type" value="Genomic_DNA"/>
</dbReference>
<gene>
    <name evidence="1" type="ORF">HHL17_18620</name>
</gene>
<reference evidence="1 2" key="1">
    <citation type="submission" date="2020-04" db="EMBL/GenBank/DDBJ databases">
        <title>Chitinophaga sp. G-6-1-13 sp. nov., isolated from soil.</title>
        <authorList>
            <person name="Dahal R.H."/>
            <person name="Chaudhary D.K."/>
        </authorList>
    </citation>
    <scope>NUCLEOTIDE SEQUENCE [LARGE SCALE GENOMIC DNA]</scope>
    <source>
        <strain evidence="1 2">G-6-1-13</strain>
    </source>
</reference>
<organism evidence="1 2">
    <name type="scientific">Chitinophaga fulva</name>
    <dbReference type="NCBI Taxonomy" id="2728842"/>
    <lineage>
        <taxon>Bacteria</taxon>
        <taxon>Pseudomonadati</taxon>
        <taxon>Bacteroidota</taxon>
        <taxon>Chitinophagia</taxon>
        <taxon>Chitinophagales</taxon>
        <taxon>Chitinophagaceae</taxon>
        <taxon>Chitinophaga</taxon>
    </lineage>
</organism>
<sequence>MLITTIPIEEFKWVTGKFGDPLGGEFLESYHLRIHHIYLDRIVFHTGFNLDEIFELTLNGDQLAVYKKWVGDSQAGNNQERSTNILLPEDIVELSVRWEVLVRELKQQERFENRDNVRDEVAALYELILEEKDARKRISKLKAVVPPEIGPIWKLVEDALTRAGNLGYTMWPTFEHPGVNTIFEKLAPLANSRIRLRPLTSEEFEKCMEQDNFLREQMITLNRQLEHTGLKIVAMGPNVDPYQAFACFPSWMLPQLHRQLEALCLICLY</sequence>
<evidence type="ECO:0000313" key="2">
    <source>
        <dbReference type="Proteomes" id="UP000583266"/>
    </source>
</evidence>
<evidence type="ECO:0000313" key="1">
    <source>
        <dbReference type="EMBL" id="NML39220.1"/>
    </source>
</evidence>
<dbReference type="AlphaFoldDB" id="A0A848GRF4"/>
<keyword evidence="2" id="KW-1185">Reference proteome</keyword>
<accession>A0A848GRF4</accession>
<name>A0A848GRF4_9BACT</name>
<proteinExistence type="predicted"/>